<comment type="caution">
    <text evidence="2">The sequence shown here is derived from an EMBL/GenBank/DDBJ whole genome shotgun (WGS) entry which is preliminary data.</text>
</comment>
<reference evidence="2" key="1">
    <citation type="submission" date="2021-02" db="EMBL/GenBank/DDBJ databases">
        <authorList>
            <person name="Nowell W R."/>
        </authorList>
    </citation>
    <scope>NUCLEOTIDE SEQUENCE</scope>
</reference>
<evidence type="ECO:0000313" key="4">
    <source>
        <dbReference type="Proteomes" id="UP000663882"/>
    </source>
</evidence>
<gene>
    <name evidence="2" type="ORF">RFH988_LOCUS15510</name>
    <name evidence="3" type="ORF">SEV965_LOCUS19236</name>
</gene>
<accession>A0A814IRD6</accession>
<dbReference type="SUPFAM" id="SSF52200">
    <property type="entry name" value="Toll/Interleukin receptor TIR domain"/>
    <property type="match status" value="1"/>
</dbReference>
<evidence type="ECO:0008006" key="5">
    <source>
        <dbReference type="Google" id="ProtNLM"/>
    </source>
</evidence>
<feature type="region of interest" description="Disordered" evidence="1">
    <location>
        <begin position="67"/>
        <end position="87"/>
    </location>
</feature>
<dbReference type="InterPro" id="IPR035897">
    <property type="entry name" value="Toll_tir_struct_dom_sf"/>
</dbReference>
<dbReference type="EMBL" id="CAJNOO010000758">
    <property type="protein sequence ID" value="CAF1027154.1"/>
    <property type="molecule type" value="Genomic_DNA"/>
</dbReference>
<evidence type="ECO:0000313" key="2">
    <source>
        <dbReference type="EMBL" id="CAF1027154.1"/>
    </source>
</evidence>
<dbReference type="AlphaFoldDB" id="A0A814IRD6"/>
<proteinExistence type="predicted"/>
<dbReference type="Proteomes" id="UP000663882">
    <property type="component" value="Unassembled WGS sequence"/>
</dbReference>
<sequence>MNNNDETVTKSHYNQIIDIMDSQDNNDTSNEVLDNALLLQESTTVAEFENNGIVGVLTVGNESVQFSSTSGPAVSPPTTTTTAASSSRTSVVLQNSMKIAFSYRQETNDRVKVISELVHNQIATPDSPQPVFYAPNFQAALALIDGGKVLRRIYEGASLVVVFLSPTYHNSRFCYQEWRAIKNRFMVGGDDHEYERLLLIKLGDFDATKLCLYDDDFYIDATKLNDEEVAGIIMERWHLVKKIFQT</sequence>
<name>A0A814IRD6_9BILA</name>
<organism evidence="2 4">
    <name type="scientific">Rotaria sordida</name>
    <dbReference type="NCBI Taxonomy" id="392033"/>
    <lineage>
        <taxon>Eukaryota</taxon>
        <taxon>Metazoa</taxon>
        <taxon>Spiralia</taxon>
        <taxon>Gnathifera</taxon>
        <taxon>Rotifera</taxon>
        <taxon>Eurotatoria</taxon>
        <taxon>Bdelloidea</taxon>
        <taxon>Philodinida</taxon>
        <taxon>Philodinidae</taxon>
        <taxon>Rotaria</taxon>
    </lineage>
</organism>
<dbReference type="Proteomes" id="UP000663889">
    <property type="component" value="Unassembled WGS sequence"/>
</dbReference>
<dbReference type="OrthoDB" id="10034707at2759"/>
<evidence type="ECO:0000313" key="3">
    <source>
        <dbReference type="EMBL" id="CAF1165875.1"/>
    </source>
</evidence>
<dbReference type="EMBL" id="CAJNOU010001188">
    <property type="protein sequence ID" value="CAF1165875.1"/>
    <property type="molecule type" value="Genomic_DNA"/>
</dbReference>
<evidence type="ECO:0000256" key="1">
    <source>
        <dbReference type="SAM" id="MobiDB-lite"/>
    </source>
</evidence>
<protein>
    <recommendedName>
        <fullName evidence="5">TIR domain-containing protein</fullName>
    </recommendedName>
</protein>